<proteinExistence type="predicted"/>
<reference evidence="1" key="1">
    <citation type="journal article" date="2023" name="G3 (Bethesda)">
        <title>Whole genome assemblies of Zophobas morio and Tenebrio molitor.</title>
        <authorList>
            <person name="Kaur S."/>
            <person name="Stinson S.A."/>
            <person name="diCenzo G.C."/>
        </authorList>
    </citation>
    <scope>NUCLEOTIDE SEQUENCE</scope>
    <source>
        <strain evidence="1">QUZm001</strain>
    </source>
</reference>
<keyword evidence="2" id="KW-1185">Reference proteome</keyword>
<gene>
    <name evidence="1" type="ORF">Zmor_025884</name>
</gene>
<comment type="caution">
    <text evidence="1">The sequence shown here is derived from an EMBL/GenBank/DDBJ whole genome shotgun (WGS) entry which is preliminary data.</text>
</comment>
<dbReference type="AlphaFoldDB" id="A0AA38HU44"/>
<organism evidence="1 2">
    <name type="scientific">Zophobas morio</name>
    <dbReference type="NCBI Taxonomy" id="2755281"/>
    <lineage>
        <taxon>Eukaryota</taxon>
        <taxon>Metazoa</taxon>
        <taxon>Ecdysozoa</taxon>
        <taxon>Arthropoda</taxon>
        <taxon>Hexapoda</taxon>
        <taxon>Insecta</taxon>
        <taxon>Pterygota</taxon>
        <taxon>Neoptera</taxon>
        <taxon>Endopterygota</taxon>
        <taxon>Coleoptera</taxon>
        <taxon>Polyphaga</taxon>
        <taxon>Cucujiformia</taxon>
        <taxon>Tenebrionidae</taxon>
        <taxon>Zophobas</taxon>
    </lineage>
</organism>
<sequence length="365" mass="42165">MSRKTFISLHSGTHQMHALLAYASVEVSGRTAKNPPGNTPKKALTGNGFFRDRYLVTGHPNPNPLQRPNGTFKKSLFIQIHYPLSLHVITAPEGRTAGLQQRTFRELSEACRRVAAFWRLKLVEVRISVLVFHNNMRIIFWFLTVCWLKSTLATTIFDKLLPQTFIFSRCKNSTDTPFMDEIKNRLKIVNDYFDNLQKPTFCSEDINKLIPIMKQITADIQRCFTRNETYLPKFMYEGFADFMEFLCGNRTIEIFFSDQGEDCKEALIDYDDGEKIANCSCRYFRIFDNELLTYDLLCFELNSVEKCFDEAMVYGCPHFAAFRMLNSQFFRAIGALCNRAAGYFSSEVLIISVFLIPRFVAININ</sequence>
<protein>
    <submittedName>
        <fullName evidence="1">Uncharacterized protein</fullName>
    </submittedName>
</protein>
<dbReference type="EMBL" id="JALNTZ010000008">
    <property type="protein sequence ID" value="KAJ3643157.1"/>
    <property type="molecule type" value="Genomic_DNA"/>
</dbReference>
<name>A0AA38HU44_9CUCU</name>
<evidence type="ECO:0000313" key="1">
    <source>
        <dbReference type="EMBL" id="KAJ3643157.1"/>
    </source>
</evidence>
<evidence type="ECO:0000313" key="2">
    <source>
        <dbReference type="Proteomes" id="UP001168821"/>
    </source>
</evidence>
<dbReference type="Proteomes" id="UP001168821">
    <property type="component" value="Unassembled WGS sequence"/>
</dbReference>
<accession>A0AA38HU44</accession>